<dbReference type="Pfam" id="PF07654">
    <property type="entry name" value="C1-set"/>
    <property type="match status" value="1"/>
</dbReference>
<evidence type="ECO:0000256" key="1">
    <source>
        <dbReference type="ARBA" id="ARBA00023180"/>
    </source>
</evidence>
<feature type="transmembrane region" description="Helical" evidence="3">
    <location>
        <begin position="127"/>
        <end position="144"/>
    </location>
</feature>
<dbReference type="GO" id="GO:0006955">
    <property type="term" value="P:immune response"/>
    <property type="evidence" value="ECO:0007669"/>
    <property type="project" value="TreeGrafter"/>
</dbReference>
<keyword evidence="2" id="KW-0393">Immunoglobulin domain</keyword>
<dbReference type="CDD" id="cd07698">
    <property type="entry name" value="IgC1_MHC_I_alpha3"/>
    <property type="match status" value="1"/>
</dbReference>
<dbReference type="EMBL" id="JAROKS010000001">
    <property type="protein sequence ID" value="KAK1806914.1"/>
    <property type="molecule type" value="Genomic_DNA"/>
</dbReference>
<comment type="caution">
    <text evidence="5">The sequence shown here is derived from an EMBL/GenBank/DDBJ whole genome shotgun (WGS) entry which is preliminary data.</text>
</comment>
<dbReference type="SMART" id="SM00407">
    <property type="entry name" value="IGc1"/>
    <property type="match status" value="1"/>
</dbReference>
<dbReference type="InterPro" id="IPR003597">
    <property type="entry name" value="Ig_C1-set"/>
</dbReference>
<reference evidence="5" key="1">
    <citation type="submission" date="2023-03" db="EMBL/GenBank/DDBJ databases">
        <title>Electrophorus voltai genome.</title>
        <authorList>
            <person name="Bian C."/>
        </authorList>
    </citation>
    <scope>NUCLEOTIDE SEQUENCE</scope>
    <source>
        <strain evidence="5">CB-2022</strain>
        <tissue evidence="5">Muscle</tissue>
    </source>
</reference>
<dbReference type="PANTHER" id="PTHR16675:SF237">
    <property type="entry name" value="MHC CLASS I ANTIGEN TRANSCRIPT VARIANT 1-RELATED"/>
    <property type="match status" value="1"/>
</dbReference>
<dbReference type="InterPro" id="IPR036179">
    <property type="entry name" value="Ig-like_dom_sf"/>
</dbReference>
<protein>
    <recommendedName>
        <fullName evidence="4">Ig-like domain-containing protein</fullName>
    </recommendedName>
</protein>
<dbReference type="InterPro" id="IPR003006">
    <property type="entry name" value="Ig/MHC_CS"/>
</dbReference>
<dbReference type="InterPro" id="IPR013783">
    <property type="entry name" value="Ig-like_fold"/>
</dbReference>
<keyword evidence="6" id="KW-1185">Reference proteome</keyword>
<dbReference type="Gene3D" id="2.60.40.10">
    <property type="entry name" value="Immunoglobulins"/>
    <property type="match status" value="1"/>
</dbReference>
<evidence type="ECO:0000259" key="4">
    <source>
        <dbReference type="PROSITE" id="PS50835"/>
    </source>
</evidence>
<dbReference type="SUPFAM" id="SSF48726">
    <property type="entry name" value="Immunoglobulin"/>
    <property type="match status" value="1"/>
</dbReference>
<evidence type="ECO:0000313" key="6">
    <source>
        <dbReference type="Proteomes" id="UP001239994"/>
    </source>
</evidence>
<name>A0AAD9E767_9TELE</name>
<dbReference type="PROSITE" id="PS50835">
    <property type="entry name" value="IG_LIKE"/>
    <property type="match status" value="1"/>
</dbReference>
<dbReference type="GO" id="GO:0009897">
    <property type="term" value="C:external side of plasma membrane"/>
    <property type="evidence" value="ECO:0007669"/>
    <property type="project" value="TreeGrafter"/>
</dbReference>
<keyword evidence="1" id="KW-0325">Glycoprotein</keyword>
<accession>A0AAD9E767</accession>
<dbReference type="InterPro" id="IPR050208">
    <property type="entry name" value="MHC_class-I_related"/>
</dbReference>
<feature type="transmembrane region" description="Helical" evidence="3">
    <location>
        <begin position="96"/>
        <end position="120"/>
    </location>
</feature>
<evidence type="ECO:0000256" key="3">
    <source>
        <dbReference type="SAM" id="Phobius"/>
    </source>
</evidence>
<proteinExistence type="predicted"/>
<keyword evidence="3" id="KW-0472">Membrane</keyword>
<organism evidence="5 6">
    <name type="scientific">Electrophorus voltai</name>
    <dbReference type="NCBI Taxonomy" id="2609070"/>
    <lineage>
        <taxon>Eukaryota</taxon>
        <taxon>Metazoa</taxon>
        <taxon>Chordata</taxon>
        <taxon>Craniata</taxon>
        <taxon>Vertebrata</taxon>
        <taxon>Euteleostomi</taxon>
        <taxon>Actinopterygii</taxon>
        <taxon>Neopterygii</taxon>
        <taxon>Teleostei</taxon>
        <taxon>Ostariophysi</taxon>
        <taxon>Gymnotiformes</taxon>
        <taxon>Gymnotoidei</taxon>
        <taxon>Gymnotidae</taxon>
        <taxon>Electrophorus</taxon>
    </lineage>
</organism>
<keyword evidence="3" id="KW-0812">Transmembrane</keyword>
<dbReference type="Proteomes" id="UP001239994">
    <property type="component" value="Unassembled WGS sequence"/>
</dbReference>
<dbReference type="PROSITE" id="PS00290">
    <property type="entry name" value="IG_MHC"/>
    <property type="match status" value="1"/>
</dbReference>
<evidence type="ECO:0000256" key="2">
    <source>
        <dbReference type="ARBA" id="ARBA00023319"/>
    </source>
</evidence>
<keyword evidence="3" id="KW-1133">Transmembrane helix</keyword>
<evidence type="ECO:0000313" key="5">
    <source>
        <dbReference type="EMBL" id="KAK1806914.1"/>
    </source>
</evidence>
<feature type="domain" description="Ig-like" evidence="4">
    <location>
        <begin position="1"/>
        <end position="90"/>
    </location>
</feature>
<sequence length="176" mass="20110">MFPPEVSVFQKDSSSAVCHATGFFPRGVEISWQKNGEDLHENMDLRETLPNQDGTFQKRSILTVSPEDLKNNKYTCVVQHLGKDIEREVKPGGRSFGVIIGVFVAVLLLVLIGCVGFFIWRKKRNGCIIIQYISFIFQVSNLFYSTPLHPLTPHLRVLKVKHPHTDWKELEANERC</sequence>
<gene>
    <name evidence="5" type="ORF">P4O66_005397</name>
</gene>
<dbReference type="PANTHER" id="PTHR16675">
    <property type="entry name" value="MHC CLASS I-RELATED"/>
    <property type="match status" value="1"/>
</dbReference>
<dbReference type="AlphaFoldDB" id="A0AAD9E767"/>
<dbReference type="GO" id="GO:0005615">
    <property type="term" value="C:extracellular space"/>
    <property type="evidence" value="ECO:0007669"/>
    <property type="project" value="TreeGrafter"/>
</dbReference>
<dbReference type="InterPro" id="IPR007110">
    <property type="entry name" value="Ig-like_dom"/>
</dbReference>